<proteinExistence type="predicted"/>
<organism evidence="2 3">
    <name type="scientific">Tranquillimonas rosea</name>
    <dbReference type="NCBI Taxonomy" id="641238"/>
    <lineage>
        <taxon>Bacteria</taxon>
        <taxon>Pseudomonadati</taxon>
        <taxon>Pseudomonadota</taxon>
        <taxon>Alphaproteobacteria</taxon>
        <taxon>Rhodobacterales</taxon>
        <taxon>Roseobacteraceae</taxon>
        <taxon>Tranquillimonas</taxon>
    </lineage>
</organism>
<accession>A0A1H9UUW7</accession>
<dbReference type="EMBL" id="FOGU01000006">
    <property type="protein sequence ID" value="SES13129.1"/>
    <property type="molecule type" value="Genomic_DNA"/>
</dbReference>
<reference evidence="2 3" key="1">
    <citation type="submission" date="2016-10" db="EMBL/GenBank/DDBJ databases">
        <authorList>
            <person name="de Groot N.N."/>
        </authorList>
    </citation>
    <scope>NUCLEOTIDE SEQUENCE [LARGE SCALE GENOMIC DNA]</scope>
    <source>
        <strain evidence="2 3">DSM 23042</strain>
    </source>
</reference>
<evidence type="ECO:0000256" key="1">
    <source>
        <dbReference type="SAM" id="SignalP"/>
    </source>
</evidence>
<keyword evidence="3" id="KW-1185">Reference proteome</keyword>
<dbReference type="OrthoDB" id="495539at2"/>
<dbReference type="Pfam" id="PF20341">
    <property type="entry name" value="DUF6636"/>
    <property type="match status" value="1"/>
</dbReference>
<name>A0A1H9UUW7_9RHOB</name>
<dbReference type="AlphaFoldDB" id="A0A1H9UUW7"/>
<protein>
    <recommendedName>
        <fullName evidence="4">CVNH domain-containing protein</fullName>
    </recommendedName>
</protein>
<feature type="signal peptide" evidence="1">
    <location>
        <begin position="1"/>
        <end position="17"/>
    </location>
</feature>
<feature type="chain" id="PRO_5011594338" description="CVNH domain-containing protein" evidence="1">
    <location>
        <begin position="18"/>
        <end position="134"/>
    </location>
</feature>
<evidence type="ECO:0000313" key="3">
    <source>
        <dbReference type="Proteomes" id="UP000198885"/>
    </source>
</evidence>
<dbReference type="Proteomes" id="UP000198885">
    <property type="component" value="Unassembled WGS sequence"/>
</dbReference>
<sequence>MRIALLLALGCATPAAADVWTFETPSENIQCVVGMGHDSSDLECTIIERHGPPAAARPAGCTSDWGHTFLMYDRGPVRMSCAPVNAGRGGFDRADYGVTGEFGGFTCHSSREGLECRNLDGHGFFLSRARQTVF</sequence>
<dbReference type="RefSeq" id="WP_092693521.1">
    <property type="nucleotide sequence ID" value="NZ_FOGU01000006.1"/>
</dbReference>
<evidence type="ECO:0000313" key="2">
    <source>
        <dbReference type="EMBL" id="SES13129.1"/>
    </source>
</evidence>
<keyword evidence="1" id="KW-0732">Signal</keyword>
<dbReference type="InterPro" id="IPR046576">
    <property type="entry name" value="DUF6636"/>
</dbReference>
<gene>
    <name evidence="2" type="ORF">SAMN04490244_10613</name>
</gene>
<evidence type="ECO:0008006" key="4">
    <source>
        <dbReference type="Google" id="ProtNLM"/>
    </source>
</evidence>
<dbReference type="STRING" id="641238.SAMN04490244_10613"/>